<protein>
    <submittedName>
        <fullName evidence="3">Alpha/beta hydrolase</fullName>
    </submittedName>
</protein>
<sequence>MRAFGRVLGRILLVLVIGAGLLWWFGPYEEVDLNPTFEPRRFGEGVQVYFESIESRFDDIVPGVEKRVIWQPGAKEQRTPYSVLYLHGFSATSEEIRPVPDRVAEALGANLVFTRLQGHGRGGAAMAEGTASGWMRDTAEGLAAARAVGERVVVIATSTGATLAAAAALDPDLAENVAAVVLVSPNFGVNARGAWLPTLPGARYWLPLVMGDERDVSGADPAKDTYWTSRYPWEAIVPMSALVRAVMRLDFSEARVPVLFWFSEEDQVVRPDRTHRVAEEWGGPAAVRLVTMGPMDDPSAHVVAGDIYSPGQTDAAVSGILAWLKEQGIE</sequence>
<dbReference type="Proteomes" id="UP001193035">
    <property type="component" value="Unassembled WGS sequence"/>
</dbReference>
<feature type="domain" description="Serine aminopeptidase S33" evidence="2">
    <location>
        <begin position="82"/>
        <end position="282"/>
    </location>
</feature>
<dbReference type="RefSeq" id="WP_138839642.1">
    <property type="nucleotide sequence ID" value="NZ_VCPD01000001.1"/>
</dbReference>
<reference evidence="3 4" key="1">
    <citation type="submission" date="2019-05" db="EMBL/GenBank/DDBJ databases">
        <title>Ruegeria sp. nov., isolated from tidal flat.</title>
        <authorList>
            <person name="Kim W."/>
        </authorList>
    </citation>
    <scope>NUCLEOTIDE SEQUENCE [LARGE SCALE GENOMIC DNA]</scope>
    <source>
        <strain evidence="3 4">CAU 1488</strain>
    </source>
</reference>
<dbReference type="EMBL" id="VCPD01000001">
    <property type="protein sequence ID" value="TMV09583.1"/>
    <property type="molecule type" value="Genomic_DNA"/>
</dbReference>
<gene>
    <name evidence="3" type="ORF">FGK63_00495</name>
</gene>
<dbReference type="Pfam" id="PF12146">
    <property type="entry name" value="Hydrolase_4"/>
    <property type="match status" value="1"/>
</dbReference>
<keyword evidence="1" id="KW-0812">Transmembrane</keyword>
<evidence type="ECO:0000313" key="4">
    <source>
        <dbReference type="Proteomes" id="UP001193035"/>
    </source>
</evidence>
<feature type="transmembrane region" description="Helical" evidence="1">
    <location>
        <begin position="7"/>
        <end position="26"/>
    </location>
</feature>
<name>A0ABY2X3B0_9RHOB</name>
<keyword evidence="4" id="KW-1185">Reference proteome</keyword>
<evidence type="ECO:0000313" key="3">
    <source>
        <dbReference type="EMBL" id="TMV09583.1"/>
    </source>
</evidence>
<dbReference type="InterPro" id="IPR022742">
    <property type="entry name" value="Hydrolase_4"/>
</dbReference>
<evidence type="ECO:0000256" key="1">
    <source>
        <dbReference type="SAM" id="Phobius"/>
    </source>
</evidence>
<dbReference type="GO" id="GO:0016787">
    <property type="term" value="F:hydrolase activity"/>
    <property type="evidence" value="ECO:0007669"/>
    <property type="project" value="UniProtKB-KW"/>
</dbReference>
<organism evidence="3 4">
    <name type="scientific">Ruegeria sediminis</name>
    <dbReference type="NCBI Taxonomy" id="2583820"/>
    <lineage>
        <taxon>Bacteria</taxon>
        <taxon>Pseudomonadati</taxon>
        <taxon>Pseudomonadota</taxon>
        <taxon>Alphaproteobacteria</taxon>
        <taxon>Rhodobacterales</taxon>
        <taxon>Roseobacteraceae</taxon>
        <taxon>Ruegeria</taxon>
    </lineage>
</organism>
<comment type="caution">
    <text evidence="3">The sequence shown here is derived from an EMBL/GenBank/DDBJ whole genome shotgun (WGS) entry which is preliminary data.</text>
</comment>
<proteinExistence type="predicted"/>
<keyword evidence="1" id="KW-1133">Transmembrane helix</keyword>
<keyword evidence="3" id="KW-0378">Hydrolase</keyword>
<keyword evidence="1" id="KW-0472">Membrane</keyword>
<evidence type="ECO:0000259" key="2">
    <source>
        <dbReference type="Pfam" id="PF12146"/>
    </source>
</evidence>
<dbReference type="SUPFAM" id="SSF53474">
    <property type="entry name" value="alpha/beta-Hydrolases"/>
    <property type="match status" value="1"/>
</dbReference>
<dbReference type="Gene3D" id="3.40.50.1820">
    <property type="entry name" value="alpha/beta hydrolase"/>
    <property type="match status" value="1"/>
</dbReference>
<accession>A0ABY2X3B0</accession>
<dbReference type="InterPro" id="IPR029058">
    <property type="entry name" value="AB_hydrolase_fold"/>
</dbReference>